<proteinExistence type="predicted"/>
<protein>
    <recommendedName>
        <fullName evidence="3">Secreted protein</fullName>
    </recommendedName>
</protein>
<dbReference type="EMBL" id="BPLQ01009127">
    <property type="protein sequence ID" value="GIY41938.1"/>
    <property type="molecule type" value="Genomic_DNA"/>
</dbReference>
<keyword evidence="2" id="KW-1185">Reference proteome</keyword>
<dbReference type="AlphaFoldDB" id="A0AAV4T5R1"/>
<evidence type="ECO:0000313" key="1">
    <source>
        <dbReference type="EMBL" id="GIY41938.1"/>
    </source>
</evidence>
<name>A0AAV4T5R1_9ARAC</name>
<sequence length="103" mass="11648">MRPIALLGVGITFIHPFSYCTHNSEYRKTHSKSRIKKCTTYPVLLQDRVAPVGGEVELLQDDEALENDAHEGVEQQGGEQVLVHRDAVHLQLPARKEQKSFIK</sequence>
<reference evidence="1 2" key="1">
    <citation type="submission" date="2021-06" db="EMBL/GenBank/DDBJ databases">
        <title>Caerostris darwini draft genome.</title>
        <authorList>
            <person name="Kono N."/>
            <person name="Arakawa K."/>
        </authorList>
    </citation>
    <scope>NUCLEOTIDE SEQUENCE [LARGE SCALE GENOMIC DNA]</scope>
</reference>
<organism evidence="1 2">
    <name type="scientific">Caerostris darwini</name>
    <dbReference type="NCBI Taxonomy" id="1538125"/>
    <lineage>
        <taxon>Eukaryota</taxon>
        <taxon>Metazoa</taxon>
        <taxon>Ecdysozoa</taxon>
        <taxon>Arthropoda</taxon>
        <taxon>Chelicerata</taxon>
        <taxon>Arachnida</taxon>
        <taxon>Araneae</taxon>
        <taxon>Araneomorphae</taxon>
        <taxon>Entelegynae</taxon>
        <taxon>Araneoidea</taxon>
        <taxon>Araneidae</taxon>
        <taxon>Caerostris</taxon>
    </lineage>
</organism>
<evidence type="ECO:0008006" key="3">
    <source>
        <dbReference type="Google" id="ProtNLM"/>
    </source>
</evidence>
<comment type="caution">
    <text evidence="1">The sequence shown here is derived from an EMBL/GenBank/DDBJ whole genome shotgun (WGS) entry which is preliminary data.</text>
</comment>
<gene>
    <name evidence="1" type="ORF">CDAR_3931</name>
</gene>
<evidence type="ECO:0000313" key="2">
    <source>
        <dbReference type="Proteomes" id="UP001054837"/>
    </source>
</evidence>
<dbReference type="Proteomes" id="UP001054837">
    <property type="component" value="Unassembled WGS sequence"/>
</dbReference>
<accession>A0AAV4T5R1</accession>